<keyword evidence="1" id="KW-0689">Ribosomal protein</keyword>
<dbReference type="GO" id="GO:0005840">
    <property type="term" value="C:ribosome"/>
    <property type="evidence" value="ECO:0007669"/>
    <property type="project" value="UniProtKB-KW"/>
</dbReference>
<organism evidence="1 2">
    <name type="scientific">Striga hermonthica</name>
    <name type="common">Purple witchweed</name>
    <name type="synonym">Buchnera hermonthica</name>
    <dbReference type="NCBI Taxonomy" id="68872"/>
    <lineage>
        <taxon>Eukaryota</taxon>
        <taxon>Viridiplantae</taxon>
        <taxon>Streptophyta</taxon>
        <taxon>Embryophyta</taxon>
        <taxon>Tracheophyta</taxon>
        <taxon>Spermatophyta</taxon>
        <taxon>Magnoliopsida</taxon>
        <taxon>eudicotyledons</taxon>
        <taxon>Gunneridae</taxon>
        <taxon>Pentapetalae</taxon>
        <taxon>asterids</taxon>
        <taxon>lamiids</taxon>
        <taxon>Lamiales</taxon>
        <taxon>Orobanchaceae</taxon>
        <taxon>Buchnereae</taxon>
        <taxon>Striga</taxon>
    </lineage>
</organism>
<dbReference type="AlphaFoldDB" id="A0A9N7NFL1"/>
<dbReference type="EMBL" id="CACSLK010027752">
    <property type="protein sequence ID" value="CAA0827816.1"/>
    <property type="molecule type" value="Genomic_DNA"/>
</dbReference>
<accession>A0A9N7NFL1</accession>
<keyword evidence="1" id="KW-0687">Ribonucleoprotein</keyword>
<evidence type="ECO:0000313" key="1">
    <source>
        <dbReference type="EMBL" id="CAA0827816.1"/>
    </source>
</evidence>
<evidence type="ECO:0000313" key="2">
    <source>
        <dbReference type="Proteomes" id="UP001153555"/>
    </source>
</evidence>
<proteinExistence type="predicted"/>
<name>A0A9N7NFL1_STRHE</name>
<gene>
    <name evidence="1" type="ORF">SHERM_23511</name>
</gene>
<protein>
    <submittedName>
        <fullName evidence="1">60S ribosomal protein L12-1</fullName>
    </submittedName>
</protein>
<keyword evidence="2" id="KW-1185">Reference proteome</keyword>
<reference evidence="1" key="1">
    <citation type="submission" date="2019-12" db="EMBL/GenBank/DDBJ databases">
        <authorList>
            <person name="Scholes J."/>
        </authorList>
    </citation>
    <scope>NUCLEOTIDE SEQUENCE</scope>
</reference>
<sequence length="97" mass="10702">MDWKGLRITIKLTIHKQQVKLPRVFSIATLVIKVLKEPEHDPKKMKNIKDKDFIMVNGDGSGAEAGVNGLLCSYVPNGLPAQKIRDVPAVSLLGLVR</sequence>
<dbReference type="OrthoDB" id="10250051at2759"/>
<comment type="caution">
    <text evidence="1">The sequence shown here is derived from an EMBL/GenBank/DDBJ whole genome shotgun (WGS) entry which is preliminary data.</text>
</comment>
<dbReference type="Proteomes" id="UP001153555">
    <property type="component" value="Unassembled WGS sequence"/>
</dbReference>